<dbReference type="Pfam" id="PF04055">
    <property type="entry name" value="Radical_SAM"/>
    <property type="match status" value="1"/>
</dbReference>
<dbReference type="RefSeq" id="WP_230216856.1">
    <property type="nucleotide sequence ID" value="NZ_JAJKFT010000004.1"/>
</dbReference>
<evidence type="ECO:0000256" key="4">
    <source>
        <dbReference type="ARBA" id="ARBA00022723"/>
    </source>
</evidence>
<dbReference type="InterPro" id="IPR007197">
    <property type="entry name" value="rSAM"/>
</dbReference>
<organism evidence="8 9">
    <name type="scientific">Blastopirellula sediminis</name>
    <dbReference type="NCBI Taxonomy" id="2894196"/>
    <lineage>
        <taxon>Bacteria</taxon>
        <taxon>Pseudomonadati</taxon>
        <taxon>Planctomycetota</taxon>
        <taxon>Planctomycetia</taxon>
        <taxon>Pirellulales</taxon>
        <taxon>Pirellulaceae</taxon>
        <taxon>Blastopirellula</taxon>
    </lineage>
</organism>
<dbReference type="InterPro" id="IPR039661">
    <property type="entry name" value="ELP3"/>
</dbReference>
<evidence type="ECO:0000256" key="3">
    <source>
        <dbReference type="ARBA" id="ARBA00022691"/>
    </source>
</evidence>
<keyword evidence="9" id="KW-1185">Reference proteome</keyword>
<dbReference type="GO" id="GO:0046872">
    <property type="term" value="F:metal ion binding"/>
    <property type="evidence" value="ECO:0007669"/>
    <property type="project" value="UniProtKB-KW"/>
</dbReference>
<evidence type="ECO:0000256" key="6">
    <source>
        <dbReference type="ARBA" id="ARBA00023014"/>
    </source>
</evidence>
<dbReference type="InterPro" id="IPR023404">
    <property type="entry name" value="rSAM_horseshoe"/>
</dbReference>
<protein>
    <submittedName>
        <fullName evidence="8">TIGR01212 family radical SAM protein</fullName>
    </submittedName>
</protein>
<dbReference type="EMBL" id="JAJKFT010000004">
    <property type="protein sequence ID" value="MCC9627990.1"/>
    <property type="molecule type" value="Genomic_DNA"/>
</dbReference>
<dbReference type="SMART" id="SM00729">
    <property type="entry name" value="Elp3"/>
    <property type="match status" value="1"/>
</dbReference>
<evidence type="ECO:0000313" key="9">
    <source>
        <dbReference type="Proteomes" id="UP001139103"/>
    </source>
</evidence>
<keyword evidence="4" id="KW-0479">Metal-binding</keyword>
<dbReference type="InterPro" id="IPR005911">
    <property type="entry name" value="YhcC-like"/>
</dbReference>
<dbReference type="CDD" id="cd01335">
    <property type="entry name" value="Radical_SAM"/>
    <property type="match status" value="1"/>
</dbReference>
<sequence length="350" mass="39395">MIIGLTDHSNNLTFAVNNPLVDTLPPNVPDWRLAGHRYHSYNFFLRKKFGQRIQKVSVDAKFTCPNVDGTVAKGGCTFCDNRSFSPSRRVPIRKITDQIDDGIRRLKMRYKVERFIAYFQPATNTYAPVERLRPLYEQAVSHDKVVGMAIGTRPDCVPPPVMDLLAEMAERTYLSVEYGLQTIHNRSLDWMNRGHHVDAYYDAIERSQGLGFEICAHVMLGLPGESHEDMMATARVIADSPIQSVKIHNLYCVKKTPLADQVAAGEVRLMELDEYASTLVDFLELLPPHMLVERTIGDAPPDYFVGPAWCLDKPSALKAIADELERRDSWQGKRYSGDVAVCDAPNGQLA</sequence>
<dbReference type="InterPro" id="IPR032432">
    <property type="entry name" value="Radical_SAM_C"/>
</dbReference>
<dbReference type="Proteomes" id="UP001139103">
    <property type="component" value="Unassembled WGS sequence"/>
</dbReference>
<accession>A0A9X1MKN3</accession>
<dbReference type="SFLD" id="SFLDS00029">
    <property type="entry name" value="Radical_SAM"/>
    <property type="match status" value="1"/>
</dbReference>
<evidence type="ECO:0000256" key="2">
    <source>
        <dbReference type="ARBA" id="ARBA00022485"/>
    </source>
</evidence>
<keyword evidence="5" id="KW-0408">Iron</keyword>
<dbReference type="PANTHER" id="PTHR11135">
    <property type="entry name" value="HISTONE ACETYLTRANSFERASE-RELATED"/>
    <property type="match status" value="1"/>
</dbReference>
<dbReference type="GO" id="GO:0003824">
    <property type="term" value="F:catalytic activity"/>
    <property type="evidence" value="ECO:0007669"/>
    <property type="project" value="InterPro"/>
</dbReference>
<comment type="caution">
    <text evidence="8">The sequence shown here is derived from an EMBL/GenBank/DDBJ whole genome shotgun (WGS) entry which is preliminary data.</text>
</comment>
<evidence type="ECO:0000259" key="7">
    <source>
        <dbReference type="PROSITE" id="PS51918"/>
    </source>
</evidence>
<reference evidence="8" key="1">
    <citation type="submission" date="2021-11" db="EMBL/GenBank/DDBJ databases">
        <title>Genome sequence.</title>
        <authorList>
            <person name="Sun Q."/>
        </authorList>
    </citation>
    <scope>NUCLEOTIDE SEQUENCE</scope>
    <source>
        <strain evidence="8">JC732</strain>
    </source>
</reference>
<dbReference type="PROSITE" id="PS51918">
    <property type="entry name" value="RADICAL_SAM"/>
    <property type="match status" value="1"/>
</dbReference>
<dbReference type="NCBIfam" id="TIGR01212">
    <property type="entry name" value="TIGR01212 family radical SAM protein"/>
    <property type="match status" value="1"/>
</dbReference>
<proteinExistence type="predicted"/>
<dbReference type="GO" id="GO:0051539">
    <property type="term" value="F:4 iron, 4 sulfur cluster binding"/>
    <property type="evidence" value="ECO:0007669"/>
    <property type="project" value="UniProtKB-KW"/>
</dbReference>
<name>A0A9X1MKN3_9BACT</name>
<dbReference type="InterPro" id="IPR006638">
    <property type="entry name" value="Elp3/MiaA/NifB-like_rSAM"/>
</dbReference>
<dbReference type="AlphaFoldDB" id="A0A9X1MKN3"/>
<dbReference type="SFLD" id="SFLDG01086">
    <property type="entry name" value="elongater_protein-like"/>
    <property type="match status" value="1"/>
</dbReference>
<keyword evidence="3" id="KW-0949">S-adenosyl-L-methionine</keyword>
<evidence type="ECO:0000256" key="5">
    <source>
        <dbReference type="ARBA" id="ARBA00023004"/>
    </source>
</evidence>
<dbReference type="Gene3D" id="3.80.30.20">
    <property type="entry name" value="tm_1862 like domain"/>
    <property type="match status" value="1"/>
</dbReference>
<dbReference type="InterPro" id="IPR058240">
    <property type="entry name" value="rSAM_sf"/>
</dbReference>
<feature type="domain" description="Radical SAM core" evidence="7">
    <location>
        <begin position="48"/>
        <end position="295"/>
    </location>
</feature>
<evidence type="ECO:0000313" key="8">
    <source>
        <dbReference type="EMBL" id="MCC9627990.1"/>
    </source>
</evidence>
<dbReference type="PANTHER" id="PTHR11135:SF1">
    <property type="entry name" value="PROTEIN YHCC"/>
    <property type="match status" value="1"/>
</dbReference>
<evidence type="ECO:0000256" key="1">
    <source>
        <dbReference type="ARBA" id="ARBA00001966"/>
    </source>
</evidence>
<keyword evidence="6" id="KW-0411">Iron-sulfur</keyword>
<gene>
    <name evidence="8" type="ORF">LOC68_06250</name>
</gene>
<keyword evidence="2" id="KW-0004">4Fe-4S</keyword>
<dbReference type="SFLD" id="SFLDG01091">
    <property type="entry name" value="uncharacterized_CHP01210-like"/>
    <property type="match status" value="1"/>
</dbReference>
<dbReference type="Pfam" id="PF16199">
    <property type="entry name" value="Radical_SAM_C"/>
    <property type="match status" value="1"/>
</dbReference>
<dbReference type="SUPFAM" id="SSF102114">
    <property type="entry name" value="Radical SAM enzymes"/>
    <property type="match status" value="1"/>
</dbReference>
<comment type="cofactor">
    <cofactor evidence="1">
        <name>[4Fe-4S] cluster</name>
        <dbReference type="ChEBI" id="CHEBI:49883"/>
    </cofactor>
</comment>